<keyword evidence="3" id="KW-1185">Reference proteome</keyword>
<dbReference type="RefSeq" id="WP_259543524.1">
    <property type="nucleotide sequence ID" value="NZ_JANLCJ010000492.1"/>
</dbReference>
<dbReference type="Proteomes" id="UP001165586">
    <property type="component" value="Unassembled WGS sequence"/>
</dbReference>
<proteinExistence type="predicted"/>
<evidence type="ECO:0000256" key="1">
    <source>
        <dbReference type="SAM" id="MobiDB-lite"/>
    </source>
</evidence>
<evidence type="ECO:0000313" key="3">
    <source>
        <dbReference type="Proteomes" id="UP001165586"/>
    </source>
</evidence>
<sequence length="155" mass="16581">TTFYSNFDHHRQNDPHFDSLTGEMTKLATGLRKQVEAGYMPPQIAQDNLKQFIQDSFYKRGVADPHIKRQQAQQAEAAETQDRAGALLNQIAQQAVLNPAEGSPMAKPDQGPAIQNLSDQGQGGINVGIGGAQSKAIGESQSTDSGASIQLSGSF</sequence>
<name>A0ABT2HB70_9MICO</name>
<gene>
    <name evidence="2" type="ORF">N1032_26050</name>
</gene>
<feature type="compositionally biased region" description="Gly residues" evidence="1">
    <location>
        <begin position="121"/>
        <end position="131"/>
    </location>
</feature>
<accession>A0ABT2HB70</accession>
<reference evidence="2" key="1">
    <citation type="submission" date="2022-08" db="EMBL/GenBank/DDBJ databases">
        <authorList>
            <person name="Deng Y."/>
            <person name="Han X.-F."/>
            <person name="Zhang Y.-Q."/>
        </authorList>
    </citation>
    <scope>NUCLEOTIDE SEQUENCE</scope>
    <source>
        <strain evidence="2">CPCC 203386</strain>
    </source>
</reference>
<comment type="caution">
    <text evidence="2">The sequence shown here is derived from an EMBL/GenBank/DDBJ whole genome shotgun (WGS) entry which is preliminary data.</text>
</comment>
<dbReference type="EMBL" id="JANLCJ010000492">
    <property type="protein sequence ID" value="MCS5737195.1"/>
    <property type="molecule type" value="Genomic_DNA"/>
</dbReference>
<feature type="region of interest" description="Disordered" evidence="1">
    <location>
        <begin position="98"/>
        <end position="155"/>
    </location>
</feature>
<feature type="non-terminal residue" evidence="2">
    <location>
        <position position="1"/>
    </location>
</feature>
<organism evidence="2 3">
    <name type="scientific">Herbiconiux daphne</name>
    <dbReference type="NCBI Taxonomy" id="2970914"/>
    <lineage>
        <taxon>Bacteria</taxon>
        <taxon>Bacillati</taxon>
        <taxon>Actinomycetota</taxon>
        <taxon>Actinomycetes</taxon>
        <taxon>Micrococcales</taxon>
        <taxon>Microbacteriaceae</taxon>
        <taxon>Herbiconiux</taxon>
    </lineage>
</organism>
<feature type="compositionally biased region" description="Polar residues" evidence="1">
    <location>
        <begin position="139"/>
        <end position="155"/>
    </location>
</feature>
<evidence type="ECO:0000313" key="2">
    <source>
        <dbReference type="EMBL" id="MCS5737195.1"/>
    </source>
</evidence>
<protein>
    <submittedName>
        <fullName evidence="2">Uncharacterized protein</fullName>
    </submittedName>
</protein>